<dbReference type="Pfam" id="PF10592">
    <property type="entry name" value="AIPR"/>
    <property type="match status" value="1"/>
</dbReference>
<gene>
    <name evidence="3" type="ORF">ATK86_0772</name>
</gene>
<evidence type="ECO:0000256" key="1">
    <source>
        <dbReference type="SAM" id="MobiDB-lite"/>
    </source>
</evidence>
<evidence type="ECO:0000313" key="4">
    <source>
        <dbReference type="Proteomes" id="UP000233766"/>
    </source>
</evidence>
<organism evidence="3 4">
    <name type="scientific">Nocardia fluminea</name>
    <dbReference type="NCBI Taxonomy" id="134984"/>
    <lineage>
        <taxon>Bacteria</taxon>
        <taxon>Bacillati</taxon>
        <taxon>Actinomycetota</taxon>
        <taxon>Actinomycetes</taxon>
        <taxon>Mycobacteriales</taxon>
        <taxon>Nocardiaceae</taxon>
        <taxon>Nocardia</taxon>
    </lineage>
</organism>
<feature type="domain" description="Abortive phage infection protein C-terminal" evidence="2">
    <location>
        <begin position="284"/>
        <end position="520"/>
    </location>
</feature>
<evidence type="ECO:0000313" key="3">
    <source>
        <dbReference type="EMBL" id="PKV98744.1"/>
    </source>
</evidence>
<sequence>MTSSPDLTIFVTAGNPPTKGSPLSNETVLIDQYLKSRQDARDTPLPDDIAYELLAAQSVLRDYQLSDEEVELGRVGGGMDGGIDGFYTFLDGTLLDEDSDVLSQNFKAADIRRHADIDVWILQAKRETSFSETTFDKLESSLRRLFDLTLSDSDLTVLYSKELIARVRIFTETWRTLGIRSPRITVHVDYVTKGDCSTVGVPVKTKKRDLESMIAGSIKGSLVDVRLIGSSELWQILSSEPEYDLQLKVSPYVPLGEAYSGLVRLADYYDFLSDGRDELRTNLFDWNVRDYQGEVTVNRAIKDTLNSSSDEDFWWFNNGVTVLCSEASIGADSTFTLRGVQIVNGMQTSHEIFTALRDTDSSDRDKKRSVAVRIIKTQDEDIRDRIIRATNSQTKVPDASLHATEAIHRQIEAHFKSHGWFYDRRKNFYKNTGKPGDRIISIGSLGQAVTAIGLSRPNDARARPTTLLNNPSDYKQIFNTAVNLDVYLWLAAAQRKVDAMLTKEVDAYIKTNLRFYVSCYLVTRQAGFRIYNPKQLREIAEIPFEVDSTTIFHSAQRIEEIAVNLADDEEPDWSLDRIAKNRGFAEAVIEAALD</sequence>
<dbReference type="InterPro" id="IPR018891">
    <property type="entry name" value="AIPR_C"/>
</dbReference>
<proteinExistence type="predicted"/>
<keyword evidence="4" id="KW-1185">Reference proteome</keyword>
<protein>
    <submittedName>
        <fullName evidence="3">AIPR protein</fullName>
    </submittedName>
</protein>
<dbReference type="EMBL" id="PJMW01000001">
    <property type="protein sequence ID" value="PKV98744.1"/>
    <property type="molecule type" value="Genomic_DNA"/>
</dbReference>
<name>A0A2N3WY16_9NOCA</name>
<dbReference type="AlphaFoldDB" id="A0A2N3WY16"/>
<dbReference type="Proteomes" id="UP000233766">
    <property type="component" value="Unassembled WGS sequence"/>
</dbReference>
<reference evidence="3 4" key="1">
    <citation type="submission" date="2017-12" db="EMBL/GenBank/DDBJ databases">
        <title>Sequencing the genomes of 1000 Actinobacteria strains.</title>
        <authorList>
            <person name="Klenk H.-P."/>
        </authorList>
    </citation>
    <scope>NUCLEOTIDE SEQUENCE [LARGE SCALE GENOMIC DNA]</scope>
    <source>
        <strain evidence="3 4">DSM 44489</strain>
    </source>
</reference>
<comment type="caution">
    <text evidence="3">The sequence shown here is derived from an EMBL/GenBank/DDBJ whole genome shotgun (WGS) entry which is preliminary data.</text>
</comment>
<accession>A0A2N3WY16</accession>
<evidence type="ECO:0000259" key="2">
    <source>
        <dbReference type="Pfam" id="PF10592"/>
    </source>
</evidence>
<feature type="region of interest" description="Disordered" evidence="1">
    <location>
        <begin position="1"/>
        <end position="23"/>
    </location>
</feature>